<dbReference type="PANTHER" id="PTHR45947">
    <property type="entry name" value="SULFOQUINOVOSYL TRANSFERASE SQD2"/>
    <property type="match status" value="1"/>
</dbReference>
<protein>
    <submittedName>
        <fullName evidence="5">Glycosyltransferase involved in cell wall biosynthesis</fullName>
    </submittedName>
</protein>
<dbReference type="RefSeq" id="WP_309966554.1">
    <property type="nucleotide sequence ID" value="NZ_JAVDWH010000001.1"/>
</dbReference>
<evidence type="ECO:0000256" key="2">
    <source>
        <dbReference type="ARBA" id="ARBA00022679"/>
    </source>
</evidence>
<evidence type="ECO:0000313" key="5">
    <source>
        <dbReference type="EMBL" id="MDR7085719.1"/>
    </source>
</evidence>
<evidence type="ECO:0000259" key="4">
    <source>
        <dbReference type="Pfam" id="PF13439"/>
    </source>
</evidence>
<reference evidence="5 6" key="1">
    <citation type="submission" date="2023-07" db="EMBL/GenBank/DDBJ databases">
        <title>Sorghum-associated microbial communities from plants grown in Nebraska, USA.</title>
        <authorList>
            <person name="Schachtman D."/>
        </authorList>
    </citation>
    <scope>NUCLEOTIDE SEQUENCE [LARGE SCALE GENOMIC DNA]</scope>
    <source>
        <strain evidence="5 6">BE248</strain>
    </source>
</reference>
<dbReference type="InterPro" id="IPR050194">
    <property type="entry name" value="Glycosyltransferase_grp1"/>
</dbReference>
<accession>A0ABU1UKL9</accession>
<dbReference type="InterPro" id="IPR001296">
    <property type="entry name" value="Glyco_trans_1"/>
</dbReference>
<dbReference type="EMBL" id="JAVDWH010000001">
    <property type="protein sequence ID" value="MDR7085719.1"/>
    <property type="molecule type" value="Genomic_DNA"/>
</dbReference>
<gene>
    <name evidence="5" type="ORF">J2X11_000558</name>
</gene>
<proteinExistence type="predicted"/>
<evidence type="ECO:0000259" key="3">
    <source>
        <dbReference type="Pfam" id="PF00534"/>
    </source>
</evidence>
<dbReference type="InterPro" id="IPR028098">
    <property type="entry name" value="Glyco_trans_4-like_N"/>
</dbReference>
<comment type="caution">
    <text evidence="5">The sequence shown here is derived from an EMBL/GenBank/DDBJ whole genome shotgun (WGS) entry which is preliminary data.</text>
</comment>
<evidence type="ECO:0000256" key="1">
    <source>
        <dbReference type="ARBA" id="ARBA00022676"/>
    </source>
</evidence>
<organism evidence="5 6">
    <name type="scientific">Aeromicrobium panaciterrae</name>
    <dbReference type="NCBI Taxonomy" id="363861"/>
    <lineage>
        <taxon>Bacteria</taxon>
        <taxon>Bacillati</taxon>
        <taxon>Actinomycetota</taxon>
        <taxon>Actinomycetes</taxon>
        <taxon>Propionibacteriales</taxon>
        <taxon>Nocardioidaceae</taxon>
        <taxon>Aeromicrobium</taxon>
    </lineage>
</organism>
<keyword evidence="6" id="KW-1185">Reference proteome</keyword>
<name>A0ABU1UKL9_9ACTN</name>
<dbReference type="SUPFAM" id="SSF53756">
    <property type="entry name" value="UDP-Glycosyltransferase/glycogen phosphorylase"/>
    <property type="match status" value="1"/>
</dbReference>
<dbReference type="Proteomes" id="UP001257739">
    <property type="component" value="Unassembled WGS sequence"/>
</dbReference>
<feature type="domain" description="Glycosyltransferase subfamily 4-like N-terminal" evidence="4">
    <location>
        <begin position="36"/>
        <end position="219"/>
    </location>
</feature>
<dbReference type="CDD" id="cd03801">
    <property type="entry name" value="GT4_PimA-like"/>
    <property type="match status" value="1"/>
</dbReference>
<dbReference type="Gene3D" id="3.40.50.2000">
    <property type="entry name" value="Glycogen Phosphorylase B"/>
    <property type="match status" value="2"/>
</dbReference>
<dbReference type="Pfam" id="PF13439">
    <property type="entry name" value="Glyco_transf_4"/>
    <property type="match status" value="1"/>
</dbReference>
<keyword evidence="1" id="KW-0328">Glycosyltransferase</keyword>
<feature type="domain" description="Glycosyl transferase family 1" evidence="3">
    <location>
        <begin position="227"/>
        <end position="362"/>
    </location>
</feature>
<evidence type="ECO:0000313" key="6">
    <source>
        <dbReference type="Proteomes" id="UP001257739"/>
    </source>
</evidence>
<keyword evidence="2" id="KW-0808">Transferase</keyword>
<dbReference type="PANTHER" id="PTHR45947:SF13">
    <property type="entry name" value="TRANSFERASE"/>
    <property type="match status" value="1"/>
</dbReference>
<dbReference type="Pfam" id="PF00534">
    <property type="entry name" value="Glycos_transf_1"/>
    <property type="match status" value="1"/>
</dbReference>
<sequence>MGEHPAALGITVTHEPTGALRIAVVHSFYSSRQPSGENVVVELQVEALRRAGHEVLLVDRSTDELEQAATYPLRAGLRAATGRGDSPLAEIEAHRPDVVHIHNLFPNLGRRWVERLKAPLVTTLHNYRPICPAGTLFRDGASCTLCPDSKSARPAVTHSCFKGSRAQTLPVAIGTRFAEDPLLRRADRIVTLHDNMLATYAHYGVPEDRLVTVPNFVPPRSERAGDRTDTWLFVGRLTYDKGIIELLTHWPADRELVVVGAGPQEDEARALAGDNVTFLGQLPGTEVSHLMASVRGLAFPSLWPEGLPTVYLEALAAGLPVIAWPQSIVGTLVARDRTGIVTAGDLPAELERADREFPSLGEHCREVYDRLYSEQAWVSAITDVYRSVVTSR</sequence>